<dbReference type="OrthoDB" id="9913116at2"/>
<protein>
    <submittedName>
        <fullName evidence="1">Uncharacterized protein</fullName>
    </submittedName>
</protein>
<keyword evidence="2" id="KW-1185">Reference proteome</keyword>
<organism evidence="1 2">
    <name type="scientific">Cupriavidus agavae</name>
    <dbReference type="NCBI Taxonomy" id="1001822"/>
    <lineage>
        <taxon>Bacteria</taxon>
        <taxon>Pseudomonadati</taxon>
        <taxon>Pseudomonadota</taxon>
        <taxon>Betaproteobacteria</taxon>
        <taxon>Burkholderiales</taxon>
        <taxon>Burkholderiaceae</taxon>
        <taxon>Cupriavidus</taxon>
    </lineage>
</organism>
<comment type="caution">
    <text evidence="1">The sequence shown here is derived from an EMBL/GenBank/DDBJ whole genome shotgun (WGS) entry which is preliminary data.</text>
</comment>
<dbReference type="AlphaFoldDB" id="A0A4Q7S7P4"/>
<accession>A0A4Q7S7P4</accession>
<evidence type="ECO:0000313" key="2">
    <source>
        <dbReference type="Proteomes" id="UP000291078"/>
    </source>
</evidence>
<evidence type="ECO:0000313" key="1">
    <source>
        <dbReference type="EMBL" id="RZT41758.1"/>
    </source>
</evidence>
<reference evidence="1 2" key="1">
    <citation type="journal article" date="2015" name="Stand. Genomic Sci.">
        <title>Genomic Encyclopedia of Bacterial and Archaeal Type Strains, Phase III: the genomes of soil and plant-associated and newly described type strains.</title>
        <authorList>
            <person name="Whitman W.B."/>
            <person name="Woyke T."/>
            <person name="Klenk H.P."/>
            <person name="Zhou Y."/>
            <person name="Lilburn T.G."/>
            <person name="Beck B.J."/>
            <person name="De Vos P."/>
            <person name="Vandamme P."/>
            <person name="Eisen J.A."/>
            <person name="Garrity G."/>
            <person name="Hugenholtz P."/>
            <person name="Kyrpides N.C."/>
        </authorList>
    </citation>
    <scope>NUCLEOTIDE SEQUENCE [LARGE SCALE GENOMIC DNA]</scope>
    <source>
        <strain evidence="1 2">ASC-9842</strain>
    </source>
</reference>
<dbReference type="RefSeq" id="WP_130389772.1">
    <property type="nucleotide sequence ID" value="NZ_SGXM01000001.1"/>
</dbReference>
<dbReference type="EMBL" id="SGXM01000001">
    <property type="protein sequence ID" value="RZT41758.1"/>
    <property type="molecule type" value="Genomic_DNA"/>
</dbReference>
<proteinExistence type="predicted"/>
<dbReference type="Proteomes" id="UP000291078">
    <property type="component" value="Unassembled WGS sequence"/>
</dbReference>
<sequence>MCAILALLACIFLGAPLEWYGVGAICAIWDLFRAAELRKQVRLLEAHIEELEAPVVILREEAAVAV</sequence>
<gene>
    <name evidence="1" type="ORF">EV147_0760</name>
</gene>
<name>A0A4Q7S7P4_9BURK</name>